<evidence type="ECO:0000313" key="2">
    <source>
        <dbReference type="Proteomes" id="UP000824249"/>
    </source>
</evidence>
<reference evidence="1" key="1">
    <citation type="journal article" date="2021" name="PeerJ">
        <title>Extensive microbial diversity within the chicken gut microbiome revealed by metagenomics and culture.</title>
        <authorList>
            <person name="Gilroy R."/>
            <person name="Ravi A."/>
            <person name="Getino M."/>
            <person name="Pursley I."/>
            <person name="Horton D.L."/>
            <person name="Alikhan N.F."/>
            <person name="Baker D."/>
            <person name="Gharbi K."/>
            <person name="Hall N."/>
            <person name="Watson M."/>
            <person name="Adriaenssens E.M."/>
            <person name="Foster-Nyarko E."/>
            <person name="Jarju S."/>
            <person name="Secka A."/>
            <person name="Antonio M."/>
            <person name="Oren A."/>
            <person name="Chaudhuri R.R."/>
            <person name="La Ragione R."/>
            <person name="Hildebrand F."/>
            <person name="Pallen M.J."/>
        </authorList>
    </citation>
    <scope>NUCLEOTIDE SEQUENCE</scope>
    <source>
        <strain evidence="1">26628</strain>
    </source>
</reference>
<name>A0A9D1VTL0_9FIRM</name>
<evidence type="ECO:0000313" key="1">
    <source>
        <dbReference type="EMBL" id="HIX46745.1"/>
    </source>
</evidence>
<sequence>MQKGEDERESRCVVCGERAGAAGLCERCRESLHLCDAENYARRKIRAKNARTAAQTLPNADDL</sequence>
<dbReference type="AlphaFoldDB" id="A0A9D1VTL0"/>
<protein>
    <submittedName>
        <fullName evidence="1">Uncharacterized protein</fullName>
    </submittedName>
</protein>
<reference evidence="1" key="2">
    <citation type="submission" date="2021-04" db="EMBL/GenBank/DDBJ databases">
        <authorList>
            <person name="Gilroy R."/>
        </authorList>
    </citation>
    <scope>NUCLEOTIDE SEQUENCE</scope>
    <source>
        <strain evidence="1">26628</strain>
    </source>
</reference>
<comment type="caution">
    <text evidence="1">The sequence shown here is derived from an EMBL/GenBank/DDBJ whole genome shotgun (WGS) entry which is preliminary data.</text>
</comment>
<gene>
    <name evidence="1" type="ORF">H9737_03535</name>
</gene>
<accession>A0A9D1VTL0</accession>
<dbReference type="EMBL" id="DXFD01000054">
    <property type="protein sequence ID" value="HIX46745.1"/>
    <property type="molecule type" value="Genomic_DNA"/>
</dbReference>
<organism evidence="1 2">
    <name type="scientific">Candidatus Borkfalkia faecigallinarum</name>
    <dbReference type="NCBI Taxonomy" id="2838509"/>
    <lineage>
        <taxon>Bacteria</taxon>
        <taxon>Bacillati</taxon>
        <taxon>Bacillota</taxon>
        <taxon>Clostridia</taxon>
        <taxon>Christensenellales</taxon>
        <taxon>Christensenellaceae</taxon>
        <taxon>Candidatus Borkfalkia</taxon>
    </lineage>
</organism>
<dbReference type="Proteomes" id="UP000824249">
    <property type="component" value="Unassembled WGS sequence"/>
</dbReference>
<proteinExistence type="predicted"/>